<proteinExistence type="predicted"/>
<dbReference type="AlphaFoldDB" id="A0A1H8XEG4"/>
<evidence type="ECO:0000313" key="2">
    <source>
        <dbReference type="Proteomes" id="UP000198582"/>
    </source>
</evidence>
<protein>
    <submittedName>
        <fullName evidence="1">Uncharacterized protein</fullName>
    </submittedName>
</protein>
<gene>
    <name evidence="1" type="ORF">SAMN04489732_107127</name>
</gene>
<accession>A0A1H8XEG4</accession>
<dbReference type="STRING" id="394193.SAMN04489732_107127"/>
<name>A0A1H8XEG4_9PSEU</name>
<evidence type="ECO:0000313" key="1">
    <source>
        <dbReference type="EMBL" id="SEP38202.1"/>
    </source>
</evidence>
<dbReference type="Proteomes" id="UP000198582">
    <property type="component" value="Unassembled WGS sequence"/>
</dbReference>
<keyword evidence="2" id="KW-1185">Reference proteome</keyword>
<reference evidence="2" key="1">
    <citation type="submission" date="2016-10" db="EMBL/GenBank/DDBJ databases">
        <authorList>
            <person name="Varghese N."/>
            <person name="Submissions S."/>
        </authorList>
    </citation>
    <scope>NUCLEOTIDE SEQUENCE [LARGE SCALE GENOMIC DNA]</scope>
    <source>
        <strain evidence="2">DSM 44993</strain>
    </source>
</reference>
<organism evidence="1 2">
    <name type="scientific">Amycolatopsis saalfeldensis</name>
    <dbReference type="NCBI Taxonomy" id="394193"/>
    <lineage>
        <taxon>Bacteria</taxon>
        <taxon>Bacillati</taxon>
        <taxon>Actinomycetota</taxon>
        <taxon>Actinomycetes</taxon>
        <taxon>Pseudonocardiales</taxon>
        <taxon>Pseudonocardiaceae</taxon>
        <taxon>Amycolatopsis</taxon>
    </lineage>
</organism>
<sequence length="45" mass="4893">MALTRTTEAAVADHLVTRLRDLTPGGVRRAGWTRFIAAATTDRPV</sequence>
<dbReference type="EMBL" id="FOEF01000007">
    <property type="protein sequence ID" value="SEP38202.1"/>
    <property type="molecule type" value="Genomic_DNA"/>
</dbReference>